<evidence type="ECO:0000313" key="5">
    <source>
        <dbReference type="EMBL" id="KAF5894673.1"/>
    </source>
</evidence>
<comment type="caution">
    <text evidence="5">The sequence shown here is derived from an EMBL/GenBank/DDBJ whole genome shotgun (WGS) entry which is preliminary data.</text>
</comment>
<evidence type="ECO:0000256" key="1">
    <source>
        <dbReference type="ARBA" id="ARBA00022679"/>
    </source>
</evidence>
<evidence type="ECO:0000313" key="6">
    <source>
        <dbReference type="Proteomes" id="UP000727407"/>
    </source>
</evidence>
<feature type="non-terminal residue" evidence="5">
    <location>
        <position position="1182"/>
    </location>
</feature>
<keyword evidence="1" id="KW-0808">Transferase</keyword>
<feature type="compositionally biased region" description="Acidic residues" evidence="4">
    <location>
        <begin position="373"/>
        <end position="382"/>
    </location>
</feature>
<feature type="region of interest" description="Disordered" evidence="4">
    <location>
        <begin position="373"/>
        <end position="407"/>
    </location>
</feature>
<reference evidence="5" key="1">
    <citation type="submission" date="2020-07" db="EMBL/GenBank/DDBJ databases">
        <title>Clarias magur genome sequencing, assembly and annotation.</title>
        <authorList>
            <person name="Kushwaha B."/>
            <person name="Kumar R."/>
            <person name="Das P."/>
            <person name="Joshi C.G."/>
            <person name="Kumar D."/>
            <person name="Nagpure N.S."/>
            <person name="Pandey M."/>
            <person name="Agarwal S."/>
            <person name="Srivastava S."/>
            <person name="Singh M."/>
            <person name="Sahoo L."/>
            <person name="Jayasankar P."/>
            <person name="Meher P.K."/>
            <person name="Koringa P.G."/>
            <person name="Iquebal M.A."/>
            <person name="Das S.P."/>
            <person name="Bit A."/>
            <person name="Patnaik S."/>
            <person name="Patel N."/>
            <person name="Shah T.M."/>
            <person name="Hinsu A."/>
            <person name="Jena J.K."/>
        </authorList>
    </citation>
    <scope>NUCLEOTIDE SEQUENCE</scope>
    <source>
        <strain evidence="5">CIFAMagur01</strain>
        <tissue evidence="5">Testis</tissue>
    </source>
</reference>
<feature type="non-terminal residue" evidence="5">
    <location>
        <position position="1"/>
    </location>
</feature>
<keyword evidence="6" id="KW-1185">Reference proteome</keyword>
<organism evidence="5 6">
    <name type="scientific">Clarias magur</name>
    <name type="common">Asian catfish</name>
    <name type="synonym">Macropteronotus magur</name>
    <dbReference type="NCBI Taxonomy" id="1594786"/>
    <lineage>
        <taxon>Eukaryota</taxon>
        <taxon>Metazoa</taxon>
        <taxon>Chordata</taxon>
        <taxon>Craniata</taxon>
        <taxon>Vertebrata</taxon>
        <taxon>Euteleostomi</taxon>
        <taxon>Actinopterygii</taxon>
        <taxon>Neopterygii</taxon>
        <taxon>Teleostei</taxon>
        <taxon>Ostariophysi</taxon>
        <taxon>Siluriformes</taxon>
        <taxon>Clariidae</taxon>
        <taxon>Clarias</taxon>
    </lineage>
</organism>
<evidence type="ECO:0000256" key="3">
    <source>
        <dbReference type="ARBA" id="ARBA00022777"/>
    </source>
</evidence>
<dbReference type="EMBL" id="QNUK01000362">
    <property type="protein sequence ID" value="KAF5894673.1"/>
    <property type="molecule type" value="Genomic_DNA"/>
</dbReference>
<dbReference type="OrthoDB" id="439792at2759"/>
<dbReference type="Gene3D" id="3.40.50.300">
    <property type="entry name" value="P-loop containing nucleotide triphosphate hydrolases"/>
    <property type="match status" value="3"/>
</dbReference>
<keyword evidence="2" id="KW-0547">Nucleotide-binding</keyword>
<dbReference type="InterPro" id="IPR027417">
    <property type="entry name" value="P-loop_NTPase"/>
</dbReference>
<dbReference type="GO" id="GO:0005524">
    <property type="term" value="F:ATP binding"/>
    <property type="evidence" value="ECO:0007669"/>
    <property type="project" value="InterPro"/>
</dbReference>
<name>A0A8J4TPX7_CLAMG</name>
<evidence type="ECO:0000256" key="2">
    <source>
        <dbReference type="ARBA" id="ARBA00022741"/>
    </source>
</evidence>
<feature type="compositionally biased region" description="Acidic residues" evidence="4">
    <location>
        <begin position="590"/>
        <end position="599"/>
    </location>
</feature>
<dbReference type="AlphaFoldDB" id="A0A8J4TPX7"/>
<feature type="compositionally biased region" description="Basic and acidic residues" evidence="4">
    <location>
        <begin position="549"/>
        <end position="560"/>
    </location>
</feature>
<keyword evidence="3 5" id="KW-0418">Kinase</keyword>
<gene>
    <name evidence="5" type="primary">ak9</name>
    <name evidence="5" type="ORF">DAT39_015618</name>
</gene>
<sequence length="1182" mass="136521">MEVMENHPDVQAFVEEAIKQAEKMPIEQLDHVCADVLKKWIRQIEVEDADAVLKRGWVLDNYPTTKSQLIDIQELHPDLMPDVVFCLSDSEEEGSTVLRRIYEQNKKELDAVALAQIQEAQQQKAGESQNTDQQVLVSEEAQKGNVLSTLEVVPEEPDVIGVMLPNTWEQGYPPGPAMDMYKLQLQKFMQEWNSLDYSIGCSFVTLEIANKTPQTLLQEMVDQMERPFKYKAQEMASMDLDKEEEDMPDEAEESSNKQWLGDTDMYCPVVLREEGTLVPCTKDIAAKYREKVYYFSSSKALDKFVQTPELFVPTTQLLKPPALRMFLLGVRGSGKTTYGQWLAQHLGLFHVQFRERLQELILVKTQTRIPYADEAEPPEEPPSELQSLLQTHTQSSAPPVGPEDDLSQKEILSNNEDHPEETPALTEEEEFIKSYLSDGQSLPYKILEKVLLQFWHQEPYKSTGFILEGFPQHSEDLSFLAEHHLYPDTTLVMSVEVSEVVKRLLPPRLERWKERCTRRREQMVLLKELREEAIAQRRAELLPEYAPKSPRDKENEKKDLQEDDQDKDQLNWEQELEDRLLEEFPQEEKEGGEEEESESSAEVRIRAEISEQFDRDDRNLTMMMDVLTEYRIPHLTVSAGRKPHTVHTQLIKQVKPLMENREALFQRCHPISFATAQKLLYSNYKFYSVFGCWDPFRYAEGDLIQHMQDPLNPSCPVLLHNFVYFFASEETRNAFMINPIKYLRQPKPSPSLSIKVAIIGSPKSGKTTVARMFAHEYGLAHLSIGGVIRTVLNIQDKMDLATEVLKYLRKGLTVPDELAIQCLEAVLLDSICSSRGYVLDGFPMTKRQADLMAARRIIPVRVIELQLDKVEIIRRGMKDKMKSKRPHDSTQFLDIRISCFKREVQALRKHFQQQYQNWFPVDAHKSSWWVLHRVLDEVQKSMRHIHNYLDRICKGQAASIAHLGVTPRELESRLGEFGHYCPVSLALQKHLVDCSLHISLELAAEFRRHYYKMASREYLEKFLEAPEQFVAPVCPHKLPLPHLLPRKLSASQVKSRFPQQVELKGYCPVTYLEGQQSYEALVPGNMNFAVEYQEKIYVFETEGKQHRFLRSPETYCNQKLPQKLRPIGDPVDLTSLPVLGYLEQGVAKAIIKGMTELGKLKPKFPYLSMKRSAVQYLALHLK</sequence>
<evidence type="ECO:0000256" key="4">
    <source>
        <dbReference type="SAM" id="MobiDB-lite"/>
    </source>
</evidence>
<dbReference type="GO" id="GO:0006139">
    <property type="term" value="P:nucleobase-containing compound metabolic process"/>
    <property type="evidence" value="ECO:0007669"/>
    <property type="project" value="InterPro"/>
</dbReference>
<feature type="region of interest" description="Disordered" evidence="4">
    <location>
        <begin position="540"/>
        <end position="569"/>
    </location>
</feature>
<dbReference type="GO" id="GO:0019205">
    <property type="term" value="F:nucleobase-containing compound kinase activity"/>
    <property type="evidence" value="ECO:0007669"/>
    <property type="project" value="InterPro"/>
</dbReference>
<dbReference type="Pfam" id="PF00406">
    <property type="entry name" value="ADK"/>
    <property type="match status" value="1"/>
</dbReference>
<accession>A0A8J4TPX7</accession>
<dbReference type="SUPFAM" id="SSF52540">
    <property type="entry name" value="P-loop containing nucleoside triphosphate hydrolases"/>
    <property type="match status" value="2"/>
</dbReference>
<dbReference type="PANTHER" id="PTHR23359">
    <property type="entry name" value="NUCLEOTIDE KINASE"/>
    <property type="match status" value="1"/>
</dbReference>
<protein>
    <submittedName>
        <fullName evidence="5">Adenylate kinase 9 isoform X1</fullName>
    </submittedName>
</protein>
<proteinExistence type="predicted"/>
<feature type="region of interest" description="Disordered" evidence="4">
    <location>
        <begin position="583"/>
        <end position="604"/>
    </location>
</feature>
<dbReference type="InterPro" id="IPR000850">
    <property type="entry name" value="Adenylat/UMP-CMP_kin"/>
</dbReference>
<dbReference type="CDD" id="cd01428">
    <property type="entry name" value="ADK"/>
    <property type="match status" value="1"/>
</dbReference>
<dbReference type="Proteomes" id="UP000727407">
    <property type="component" value="Unassembled WGS sequence"/>
</dbReference>